<evidence type="ECO:0000313" key="3">
    <source>
        <dbReference type="Proteomes" id="UP000295689"/>
    </source>
</evidence>
<feature type="transmembrane region" description="Helical" evidence="1">
    <location>
        <begin position="116"/>
        <end position="134"/>
    </location>
</feature>
<evidence type="ECO:0000256" key="1">
    <source>
        <dbReference type="SAM" id="Phobius"/>
    </source>
</evidence>
<proteinExistence type="predicted"/>
<keyword evidence="1" id="KW-0812">Transmembrane</keyword>
<feature type="transmembrane region" description="Helical" evidence="1">
    <location>
        <begin position="86"/>
        <end position="104"/>
    </location>
</feature>
<dbReference type="EMBL" id="SLVV01000001">
    <property type="protein sequence ID" value="TCN27896.1"/>
    <property type="molecule type" value="Genomic_DNA"/>
</dbReference>
<dbReference type="Proteomes" id="UP000295689">
    <property type="component" value="Unassembled WGS sequence"/>
</dbReference>
<feature type="transmembrane region" description="Helical" evidence="1">
    <location>
        <begin position="180"/>
        <end position="199"/>
    </location>
</feature>
<gene>
    <name evidence="2" type="ORF">EV146_101226</name>
</gene>
<reference evidence="2 3" key="1">
    <citation type="journal article" date="2015" name="Stand. Genomic Sci.">
        <title>Genomic Encyclopedia of Bacterial and Archaeal Type Strains, Phase III: the genomes of soil and plant-associated and newly described type strains.</title>
        <authorList>
            <person name="Whitman W.B."/>
            <person name="Woyke T."/>
            <person name="Klenk H.P."/>
            <person name="Zhou Y."/>
            <person name="Lilburn T.G."/>
            <person name="Beck B.J."/>
            <person name="De Vos P."/>
            <person name="Vandamme P."/>
            <person name="Eisen J.A."/>
            <person name="Garrity G."/>
            <person name="Hugenholtz P."/>
            <person name="Kyrpides N.C."/>
        </authorList>
    </citation>
    <scope>NUCLEOTIDE SEQUENCE [LARGE SCALE GENOMIC DNA]</scope>
    <source>
        <strain evidence="2 3">CV53</strain>
    </source>
</reference>
<feature type="transmembrane region" description="Helical" evidence="1">
    <location>
        <begin position="60"/>
        <end position="80"/>
    </location>
</feature>
<name>A0A4R2BLF2_9BACI</name>
<comment type="caution">
    <text evidence="2">The sequence shown here is derived from an EMBL/GenBank/DDBJ whole genome shotgun (WGS) entry which is preliminary data.</text>
</comment>
<dbReference type="InterPro" id="IPR025576">
    <property type="entry name" value="YwiC"/>
</dbReference>
<accession>A0A4R2BLF2</accession>
<organism evidence="2 3">
    <name type="scientific">Mesobacillus foraminis</name>
    <dbReference type="NCBI Taxonomy" id="279826"/>
    <lineage>
        <taxon>Bacteria</taxon>
        <taxon>Bacillati</taxon>
        <taxon>Bacillota</taxon>
        <taxon>Bacilli</taxon>
        <taxon>Bacillales</taxon>
        <taxon>Bacillaceae</taxon>
        <taxon>Mesobacillus</taxon>
    </lineage>
</organism>
<evidence type="ECO:0000313" key="2">
    <source>
        <dbReference type="EMBL" id="TCN27896.1"/>
    </source>
</evidence>
<keyword evidence="1" id="KW-1133">Transmembrane helix</keyword>
<sequence>MKLLLPKQHGAWAMLIIPFWLGAAATGIVWQHIPLFIGWVLLYLATYPLLLLFKKKKTSFYSKWTIIYMGTAILLFTVPLSAAPSIFYFGLSMIPFFCINAYYSSRNNERAILNDLSAIIVFSLAGLASSYLSVESIRPEGVFVFLISLLFFAGSTLYVKSMIREKNNAHFKIISWSYHISIPLLWIVAGHWMMMIAFLPSLFRALYFYGKSLGIMKLGIYEIVNAVCFFLISLVVIL</sequence>
<protein>
    <submittedName>
        <fullName evidence="2">YwiC-like protein</fullName>
    </submittedName>
</protein>
<dbReference type="RefSeq" id="WP_132000921.1">
    <property type="nucleotide sequence ID" value="NZ_JABUHM010000006.1"/>
</dbReference>
<feature type="transmembrane region" description="Helical" evidence="1">
    <location>
        <begin position="12"/>
        <end position="30"/>
    </location>
</feature>
<feature type="transmembrane region" description="Helical" evidence="1">
    <location>
        <begin position="36"/>
        <end position="53"/>
    </location>
</feature>
<keyword evidence="1" id="KW-0472">Membrane</keyword>
<keyword evidence="3" id="KW-1185">Reference proteome</keyword>
<dbReference type="AlphaFoldDB" id="A0A4R2BLF2"/>
<feature type="transmembrane region" description="Helical" evidence="1">
    <location>
        <begin position="219"/>
        <end position="237"/>
    </location>
</feature>
<feature type="transmembrane region" description="Helical" evidence="1">
    <location>
        <begin position="140"/>
        <end position="159"/>
    </location>
</feature>
<dbReference type="Pfam" id="PF14256">
    <property type="entry name" value="YwiC"/>
    <property type="match status" value="1"/>
</dbReference>